<proteinExistence type="inferred from homology"/>
<dbReference type="PANTHER" id="PTHR43133">
    <property type="entry name" value="RNA POLYMERASE ECF-TYPE SIGMA FACTO"/>
    <property type="match status" value="1"/>
</dbReference>
<gene>
    <name evidence="7" type="ORF">Shyd_41100</name>
    <name evidence="8" type="ORF">Shyd_59090</name>
    <name evidence="9" type="ORF">Shyd_59250</name>
    <name evidence="10" type="ORF">Shyd_72750</name>
    <name evidence="11" type="ORF">Shyd_82500</name>
</gene>
<keyword evidence="3" id="KW-0731">Sigma factor</keyword>
<evidence type="ECO:0000313" key="7">
    <source>
        <dbReference type="EMBL" id="GHI22739.1"/>
    </source>
</evidence>
<organism evidence="8 12">
    <name type="scientific">Streptomyces hydrogenans</name>
    <dbReference type="NCBI Taxonomy" id="1873719"/>
    <lineage>
        <taxon>Bacteria</taxon>
        <taxon>Bacillati</taxon>
        <taxon>Actinomycetota</taxon>
        <taxon>Actinomycetes</taxon>
        <taxon>Kitasatosporales</taxon>
        <taxon>Streptomycetaceae</taxon>
        <taxon>Streptomyces</taxon>
    </lineage>
</organism>
<dbReference type="Gene3D" id="1.10.1740.10">
    <property type="match status" value="1"/>
</dbReference>
<dbReference type="SUPFAM" id="SSF88659">
    <property type="entry name" value="Sigma3 and sigma4 domains of RNA polymerase sigma factors"/>
    <property type="match status" value="1"/>
</dbReference>
<dbReference type="InterPro" id="IPR013325">
    <property type="entry name" value="RNA_pol_sigma_r2"/>
</dbReference>
<evidence type="ECO:0000313" key="10">
    <source>
        <dbReference type="EMBL" id="GHI25904.1"/>
    </source>
</evidence>
<dbReference type="InterPro" id="IPR013249">
    <property type="entry name" value="RNA_pol_sigma70_r4_t2"/>
</dbReference>
<dbReference type="EMBL" id="BNDW01000023">
    <property type="protein sequence ID" value="GHI22739.1"/>
    <property type="molecule type" value="Genomic_DNA"/>
</dbReference>
<dbReference type="PANTHER" id="PTHR43133:SF8">
    <property type="entry name" value="RNA POLYMERASE SIGMA FACTOR HI_1459-RELATED"/>
    <property type="match status" value="1"/>
</dbReference>
<protein>
    <recommendedName>
        <fullName evidence="6">HTH luxR-type domain-containing protein</fullName>
    </recommendedName>
</protein>
<comment type="similarity">
    <text evidence="1">Belongs to the sigma-70 factor family. ECF subfamily.</text>
</comment>
<dbReference type="InterPro" id="IPR036388">
    <property type="entry name" value="WH-like_DNA-bd_sf"/>
</dbReference>
<reference evidence="8" key="1">
    <citation type="submission" date="2024-05" db="EMBL/GenBank/DDBJ databases">
        <title>Whole genome shotgun sequence of Streptomyces hydrogenans NBRC 13475.</title>
        <authorList>
            <person name="Komaki H."/>
            <person name="Tamura T."/>
        </authorList>
    </citation>
    <scope>NUCLEOTIDE SEQUENCE</scope>
    <source>
        <strain evidence="8">NBRC 13475</strain>
    </source>
</reference>
<comment type="caution">
    <text evidence="8">The sequence shown here is derived from an EMBL/GenBank/DDBJ whole genome shotgun (WGS) entry which is preliminary data.</text>
</comment>
<keyword evidence="12" id="KW-1185">Reference proteome</keyword>
<dbReference type="InterPro" id="IPR014284">
    <property type="entry name" value="RNA_pol_sigma-70_dom"/>
</dbReference>
<keyword evidence="5" id="KW-0804">Transcription</keyword>
<dbReference type="EMBL" id="BNDW01000099">
    <property type="protein sequence ID" value="GHI25904.1"/>
    <property type="molecule type" value="Genomic_DNA"/>
</dbReference>
<dbReference type="Pfam" id="PF08281">
    <property type="entry name" value="Sigma70_r4_2"/>
    <property type="match status" value="1"/>
</dbReference>
<evidence type="ECO:0000313" key="8">
    <source>
        <dbReference type="EMBL" id="GHI24538.1"/>
    </source>
</evidence>
<evidence type="ECO:0000256" key="5">
    <source>
        <dbReference type="ARBA" id="ARBA00023163"/>
    </source>
</evidence>
<dbReference type="InterPro" id="IPR039425">
    <property type="entry name" value="RNA_pol_sigma-70-like"/>
</dbReference>
<evidence type="ECO:0000256" key="2">
    <source>
        <dbReference type="ARBA" id="ARBA00023015"/>
    </source>
</evidence>
<dbReference type="EMBL" id="BNDW01000061">
    <property type="protein sequence ID" value="GHI24538.1"/>
    <property type="molecule type" value="Genomic_DNA"/>
</dbReference>
<dbReference type="InterPro" id="IPR013324">
    <property type="entry name" value="RNA_pol_sigma_r3/r4-like"/>
</dbReference>
<dbReference type="EMBL" id="BNDW01000062">
    <property type="protein sequence ID" value="GHI24554.1"/>
    <property type="molecule type" value="Genomic_DNA"/>
</dbReference>
<evidence type="ECO:0000313" key="9">
    <source>
        <dbReference type="EMBL" id="GHI24554.1"/>
    </source>
</evidence>
<name>A0ABQ3PHQ7_9ACTN</name>
<keyword evidence="4" id="KW-0238">DNA-binding</keyword>
<dbReference type="PROSITE" id="PS00622">
    <property type="entry name" value="HTH_LUXR_1"/>
    <property type="match status" value="1"/>
</dbReference>
<sequence>MRDVAGPTQGHGGSMYTATPLPLDFEAFVLSHQEFFHLYAELHCGSSASAEDVVHEVFLEILTSWDSLLQEEELERRTLAVLHRQVAKRLAQEGRDPAYIINGPIAQNLRALRGELEFAPSTIGLYEAISELPIRQYTVIVMRFLLGYSTKQVARYMNLDERTVTHHCRRAKERLGRKLGLPTRAVVIRQKEGQQ</sequence>
<dbReference type="Proteomes" id="UP001052739">
    <property type="component" value="Unassembled WGS sequence"/>
</dbReference>
<dbReference type="NCBIfam" id="TIGR02937">
    <property type="entry name" value="sigma70-ECF"/>
    <property type="match status" value="1"/>
</dbReference>
<evidence type="ECO:0000313" key="12">
    <source>
        <dbReference type="Proteomes" id="UP001052739"/>
    </source>
</evidence>
<evidence type="ECO:0000313" key="11">
    <source>
        <dbReference type="EMBL" id="GHI26879.1"/>
    </source>
</evidence>
<accession>A0ABQ3PHQ7</accession>
<evidence type="ECO:0000256" key="1">
    <source>
        <dbReference type="ARBA" id="ARBA00010641"/>
    </source>
</evidence>
<evidence type="ECO:0000256" key="3">
    <source>
        <dbReference type="ARBA" id="ARBA00023082"/>
    </source>
</evidence>
<dbReference type="InterPro" id="IPR000792">
    <property type="entry name" value="Tscrpt_reg_LuxR_C"/>
</dbReference>
<evidence type="ECO:0000256" key="4">
    <source>
        <dbReference type="ARBA" id="ARBA00023125"/>
    </source>
</evidence>
<keyword evidence="2" id="KW-0805">Transcription regulation</keyword>
<evidence type="ECO:0000259" key="6">
    <source>
        <dbReference type="PROSITE" id="PS00622"/>
    </source>
</evidence>
<feature type="domain" description="HTH luxR-type" evidence="6">
    <location>
        <begin position="147"/>
        <end position="174"/>
    </location>
</feature>
<dbReference type="EMBL" id="BNDW01000104">
    <property type="protein sequence ID" value="GHI26879.1"/>
    <property type="molecule type" value="Genomic_DNA"/>
</dbReference>
<dbReference type="SUPFAM" id="SSF88946">
    <property type="entry name" value="Sigma2 domain of RNA polymerase sigma factors"/>
    <property type="match status" value="1"/>
</dbReference>
<dbReference type="Gene3D" id="1.10.10.10">
    <property type="entry name" value="Winged helix-like DNA-binding domain superfamily/Winged helix DNA-binding domain"/>
    <property type="match status" value="1"/>
</dbReference>